<proteinExistence type="predicted"/>
<keyword evidence="3" id="KW-1185">Reference proteome</keyword>
<feature type="non-terminal residue" evidence="2">
    <location>
        <position position="1"/>
    </location>
</feature>
<dbReference type="PANTHER" id="PTHR45527:SF1">
    <property type="entry name" value="FATTY ACID SYNTHASE"/>
    <property type="match status" value="1"/>
</dbReference>
<protein>
    <submittedName>
        <fullName evidence="2">AMP-binding protein</fullName>
    </submittedName>
</protein>
<dbReference type="Pfam" id="PF00501">
    <property type="entry name" value="AMP-binding"/>
    <property type="match status" value="1"/>
</dbReference>
<dbReference type="PANTHER" id="PTHR45527">
    <property type="entry name" value="NONRIBOSOMAL PEPTIDE SYNTHETASE"/>
    <property type="match status" value="1"/>
</dbReference>
<dbReference type="InterPro" id="IPR020459">
    <property type="entry name" value="AMP-binding"/>
</dbReference>
<evidence type="ECO:0000313" key="3">
    <source>
        <dbReference type="Proteomes" id="UP000315369"/>
    </source>
</evidence>
<organism evidence="2 3">
    <name type="scientific">Myxococcus llanfairpwllgwyngyllgogerychwyrndrobwllllantysiliogogogochensis</name>
    <dbReference type="NCBI Taxonomy" id="2590453"/>
    <lineage>
        <taxon>Bacteria</taxon>
        <taxon>Pseudomonadati</taxon>
        <taxon>Myxococcota</taxon>
        <taxon>Myxococcia</taxon>
        <taxon>Myxococcales</taxon>
        <taxon>Cystobacterineae</taxon>
        <taxon>Myxococcaceae</taxon>
        <taxon>Myxococcus</taxon>
    </lineage>
</organism>
<dbReference type="InterPro" id="IPR020845">
    <property type="entry name" value="AMP-binding_CS"/>
</dbReference>
<reference evidence="2 3" key="1">
    <citation type="submission" date="2019-06" db="EMBL/GenBank/DDBJ databases">
        <authorList>
            <person name="Livingstone P."/>
            <person name="Whitworth D."/>
        </authorList>
    </citation>
    <scope>NUCLEOTIDE SEQUENCE [LARGE SCALE GENOMIC DNA]</scope>
    <source>
        <strain evidence="2 3">AM401</strain>
    </source>
</reference>
<name>A0A540WH62_9BACT</name>
<gene>
    <name evidence="2" type="ORF">FJV41_50380</name>
</gene>
<sequence>KRQVCVDTEWEGIASQPESNPSPAVGGENLAYVIFTSGSTGKPKGVGVPQRAVTRLVVGTSYAHFGAEEVWLQLAPVSFDASTLEIWGALLHGGKLVVYPAGTPSLEELGSALTRCGVTSLWLTAALYEQMQARQSEALGGVRQVSYTHL</sequence>
<dbReference type="GO" id="GO:0043041">
    <property type="term" value="P:amino acid activation for nonribosomal peptide biosynthetic process"/>
    <property type="evidence" value="ECO:0007669"/>
    <property type="project" value="TreeGrafter"/>
</dbReference>
<dbReference type="Proteomes" id="UP000315369">
    <property type="component" value="Unassembled WGS sequence"/>
</dbReference>
<evidence type="ECO:0000259" key="1">
    <source>
        <dbReference type="Pfam" id="PF00501"/>
    </source>
</evidence>
<dbReference type="PROSITE" id="PS00455">
    <property type="entry name" value="AMP_BINDING"/>
    <property type="match status" value="1"/>
</dbReference>
<dbReference type="AlphaFoldDB" id="A0A540WH62"/>
<dbReference type="GO" id="GO:0044550">
    <property type="term" value="P:secondary metabolite biosynthetic process"/>
    <property type="evidence" value="ECO:0007669"/>
    <property type="project" value="TreeGrafter"/>
</dbReference>
<dbReference type="RefSeq" id="WP_141649616.1">
    <property type="nucleotide sequence ID" value="NZ_VIFM01000755.1"/>
</dbReference>
<evidence type="ECO:0000313" key="2">
    <source>
        <dbReference type="EMBL" id="TQF08356.1"/>
    </source>
</evidence>
<dbReference type="EMBL" id="VIFM01000755">
    <property type="protein sequence ID" value="TQF08356.1"/>
    <property type="molecule type" value="Genomic_DNA"/>
</dbReference>
<feature type="non-terminal residue" evidence="2">
    <location>
        <position position="150"/>
    </location>
</feature>
<dbReference type="PRINTS" id="PR00154">
    <property type="entry name" value="AMPBINDING"/>
</dbReference>
<dbReference type="OrthoDB" id="9799237at2"/>
<dbReference type="GO" id="GO:0031177">
    <property type="term" value="F:phosphopantetheine binding"/>
    <property type="evidence" value="ECO:0007669"/>
    <property type="project" value="TreeGrafter"/>
</dbReference>
<feature type="domain" description="AMP-dependent synthetase/ligase" evidence="1">
    <location>
        <begin position="19"/>
        <end position="145"/>
    </location>
</feature>
<dbReference type="SUPFAM" id="SSF56801">
    <property type="entry name" value="Acetyl-CoA synthetase-like"/>
    <property type="match status" value="1"/>
</dbReference>
<dbReference type="GO" id="GO:0005829">
    <property type="term" value="C:cytosol"/>
    <property type="evidence" value="ECO:0007669"/>
    <property type="project" value="TreeGrafter"/>
</dbReference>
<comment type="caution">
    <text evidence="2">The sequence shown here is derived from an EMBL/GenBank/DDBJ whole genome shotgun (WGS) entry which is preliminary data.</text>
</comment>
<dbReference type="Gene3D" id="3.40.50.980">
    <property type="match status" value="2"/>
</dbReference>
<accession>A0A540WH62</accession>
<dbReference type="InterPro" id="IPR000873">
    <property type="entry name" value="AMP-dep_synth/lig_dom"/>
</dbReference>